<dbReference type="GO" id="GO:0008408">
    <property type="term" value="F:3'-5' exonuclease activity"/>
    <property type="evidence" value="ECO:0007669"/>
    <property type="project" value="TreeGrafter"/>
</dbReference>
<reference evidence="2 3" key="1">
    <citation type="submission" date="2012-02" db="EMBL/GenBank/DDBJ databases">
        <title>Improved High-Quality Draft genome of Prevotella bivia DSM 20514.</title>
        <authorList>
            <consortium name="US DOE Joint Genome Institute (JGI-PGF)"/>
            <person name="Lucas S."/>
            <person name="Copeland A."/>
            <person name="Lapidus A."/>
            <person name="Bruce D."/>
            <person name="Goodwin L."/>
            <person name="Pitluck S."/>
            <person name="Peters L."/>
            <person name="Mikhailova N."/>
            <person name="Munk A.C.C."/>
            <person name="Kyrpides N."/>
            <person name="Mavromatis K."/>
            <person name="Detter J.C."/>
            <person name="Han C."/>
            <person name="Land M."/>
            <person name="Hauser L."/>
            <person name="Markowitz V."/>
            <person name="Cheng J.-F."/>
            <person name="Hugenholtz P."/>
            <person name="Woyke T."/>
            <person name="Wu D."/>
            <person name="Gronow S."/>
            <person name="Wellnitz S."/>
            <person name="Brambilla E."/>
            <person name="Klenk H.-P."/>
            <person name="Eisen J.A."/>
        </authorList>
    </citation>
    <scope>NUCLEOTIDE SEQUENCE [LARGE SCALE GENOMIC DNA]</scope>
    <source>
        <strain evidence="2 3">DSM 20514</strain>
    </source>
</reference>
<keyword evidence="2" id="KW-0540">Nuclease</keyword>
<evidence type="ECO:0000313" key="2">
    <source>
        <dbReference type="EMBL" id="EIM32865.1"/>
    </source>
</evidence>
<dbReference type="Gene3D" id="3.30.420.10">
    <property type="entry name" value="Ribonuclease H-like superfamily/Ribonuclease H"/>
    <property type="match status" value="1"/>
</dbReference>
<proteinExistence type="predicted"/>
<dbReference type="GO" id="GO:0005829">
    <property type="term" value="C:cytosol"/>
    <property type="evidence" value="ECO:0007669"/>
    <property type="project" value="TreeGrafter"/>
</dbReference>
<dbReference type="PANTHER" id="PTHR30231">
    <property type="entry name" value="DNA POLYMERASE III SUBUNIT EPSILON"/>
    <property type="match status" value="1"/>
</dbReference>
<name>I4Z9H3_9BACT</name>
<dbReference type="InterPro" id="IPR036397">
    <property type="entry name" value="RNaseH_sf"/>
</dbReference>
<dbReference type="PANTHER" id="PTHR30231:SF42">
    <property type="entry name" value="EXONUCLEASE"/>
    <property type="match status" value="1"/>
</dbReference>
<keyword evidence="2" id="KW-0269">Exonuclease</keyword>
<dbReference type="Proteomes" id="UP000002786">
    <property type="component" value="Unassembled WGS sequence"/>
</dbReference>
<evidence type="ECO:0000259" key="1">
    <source>
        <dbReference type="SMART" id="SM00479"/>
    </source>
</evidence>
<sequence length="297" mass="34045">MEFVTIDFEKLNNEQTSVCEVGMVKYIDQKEVDTFYTTIYPSTGIRVQKGFCEGILKRITFEKLENSPKFPKVYEEMKDFIGDAIIVCHSKGADLNYIYNCEKEFGLTGLYHNGYIDTEEVGKSIKKVGSLPDLYKALFHKQLEEHHEALHDALACGKILLSLSSQCDIKKYIHKEEYLPYDVRKAKELKGRMTNTVSSDGLLITDIHNITSKEFFASKRYARSGMSEEEKDELDKKLTPLNAQMLKSFSRNTKLDILIIADKLGPSKKETAIKMQKEGKSLTVLLFDEVMKFLQDQ</sequence>
<dbReference type="GeneID" id="78531130"/>
<organism evidence="2 3">
    <name type="scientific">Prevotella bivia DSM 20514</name>
    <dbReference type="NCBI Taxonomy" id="868129"/>
    <lineage>
        <taxon>Bacteria</taxon>
        <taxon>Pseudomonadati</taxon>
        <taxon>Bacteroidota</taxon>
        <taxon>Bacteroidia</taxon>
        <taxon>Bacteroidales</taxon>
        <taxon>Prevotellaceae</taxon>
        <taxon>Prevotella</taxon>
    </lineage>
</organism>
<dbReference type="EMBL" id="JH660660">
    <property type="protein sequence ID" value="EIM32865.1"/>
    <property type="molecule type" value="Genomic_DNA"/>
</dbReference>
<dbReference type="SUPFAM" id="SSF53098">
    <property type="entry name" value="Ribonuclease H-like"/>
    <property type="match status" value="1"/>
</dbReference>
<dbReference type="RefSeq" id="WP_004337239.1">
    <property type="nucleotide sequence ID" value="NZ_JH660660.1"/>
</dbReference>
<keyword evidence="3" id="KW-1185">Reference proteome</keyword>
<dbReference type="HOGENOM" id="CLU_047806_0_0_10"/>
<protein>
    <submittedName>
        <fullName evidence="2">DNA polymerase III epsilon subunit-like 3'-5' exonuclease</fullName>
    </submittedName>
</protein>
<dbReference type="AlphaFoldDB" id="I4Z9H3"/>
<dbReference type="InterPro" id="IPR013520">
    <property type="entry name" value="Ribonucl_H"/>
</dbReference>
<evidence type="ECO:0000313" key="3">
    <source>
        <dbReference type="Proteomes" id="UP000002786"/>
    </source>
</evidence>
<dbReference type="GO" id="GO:0006259">
    <property type="term" value="P:DNA metabolic process"/>
    <property type="evidence" value="ECO:0007669"/>
    <property type="project" value="UniProtKB-ARBA"/>
</dbReference>
<dbReference type="Pfam" id="PF00929">
    <property type="entry name" value="RNase_T"/>
    <property type="match status" value="1"/>
</dbReference>
<dbReference type="GO" id="GO:0003676">
    <property type="term" value="F:nucleic acid binding"/>
    <property type="evidence" value="ECO:0007669"/>
    <property type="project" value="InterPro"/>
</dbReference>
<accession>I4Z9H3</accession>
<keyword evidence="2" id="KW-0378">Hydrolase</keyword>
<gene>
    <name evidence="2" type="ORF">PrebiDRAFT_1141</name>
</gene>
<dbReference type="InterPro" id="IPR012337">
    <property type="entry name" value="RNaseH-like_sf"/>
</dbReference>
<feature type="domain" description="Exonuclease" evidence="1">
    <location>
        <begin position="2"/>
        <end position="169"/>
    </location>
</feature>
<dbReference type="SMART" id="SM00479">
    <property type="entry name" value="EXOIII"/>
    <property type="match status" value="1"/>
</dbReference>